<reference evidence="5" key="1">
    <citation type="submission" date="2021-01" db="EMBL/GenBank/DDBJ databases">
        <authorList>
            <person name="Corre E."/>
            <person name="Pelletier E."/>
            <person name="Niang G."/>
            <person name="Scheremetjew M."/>
            <person name="Finn R."/>
            <person name="Kale V."/>
            <person name="Holt S."/>
            <person name="Cochrane G."/>
            <person name="Meng A."/>
            <person name="Brown T."/>
            <person name="Cohen L."/>
        </authorList>
    </citation>
    <scope>NUCLEOTIDE SEQUENCE</scope>
    <source>
        <strain evidence="5">GSO104</strain>
    </source>
</reference>
<dbReference type="GO" id="GO:0005737">
    <property type="term" value="C:cytoplasm"/>
    <property type="evidence" value="ECO:0007669"/>
    <property type="project" value="TreeGrafter"/>
</dbReference>
<feature type="repeat" description="ANK" evidence="3">
    <location>
        <begin position="227"/>
        <end position="259"/>
    </location>
</feature>
<gene>
    <name evidence="5" type="ORF">DBRI00130_LOCUS31684</name>
</gene>
<evidence type="ECO:0000256" key="4">
    <source>
        <dbReference type="SAM" id="MobiDB-lite"/>
    </source>
</evidence>
<dbReference type="PANTHER" id="PTHR24153:SF8">
    <property type="entry name" value="FORKED, ISOFORM F"/>
    <property type="match status" value="1"/>
</dbReference>
<sequence length="337" mass="37118">MPTLRWFNPFRGRSNTSQGSHSQESSTAAAENYSNVDNGDGSSSSGGVISDEQQSRERNSVFRVTVPSNIGPGHHFLVIASNNFFHVACPHGAQSGQQIEISLPVLGVGGGGDDGENEQPVGHQTPLHLACRYRSSVEAASPSWSRWPGTIIERDINDLMPLHVACSCRASAEVVSLLLKNWPNEIKKKDRWGRTPLHLAHMYGASVEVVSLLVSSWVGAIKEKDRNGRTPLHVAYSRSASEDVKTLLSHASTLYSDEANNSSILDILSFFIDMEWRYGMLLLINRHPNITKSLDLQTHVMAGFFSVVGKGCSLRTMWAIIENEQDLLKDVCSNSFW</sequence>
<dbReference type="PANTHER" id="PTHR24153">
    <property type="entry name" value="ESPIN"/>
    <property type="match status" value="1"/>
</dbReference>
<evidence type="ECO:0000313" key="5">
    <source>
        <dbReference type="EMBL" id="CAE4639029.1"/>
    </source>
</evidence>
<keyword evidence="2 3" id="KW-0040">ANK repeat</keyword>
<dbReference type="GO" id="GO:0051015">
    <property type="term" value="F:actin filament binding"/>
    <property type="evidence" value="ECO:0007669"/>
    <property type="project" value="TreeGrafter"/>
</dbReference>
<proteinExistence type="predicted"/>
<evidence type="ECO:0000256" key="2">
    <source>
        <dbReference type="ARBA" id="ARBA00023043"/>
    </source>
</evidence>
<feature type="compositionally biased region" description="Low complexity" evidence="4">
    <location>
        <begin position="34"/>
        <end position="48"/>
    </location>
</feature>
<dbReference type="SUPFAM" id="SSF48403">
    <property type="entry name" value="Ankyrin repeat"/>
    <property type="match status" value="1"/>
</dbReference>
<dbReference type="InterPro" id="IPR036770">
    <property type="entry name" value="Ankyrin_rpt-contain_sf"/>
</dbReference>
<dbReference type="GO" id="GO:0051017">
    <property type="term" value="P:actin filament bundle assembly"/>
    <property type="evidence" value="ECO:0007669"/>
    <property type="project" value="TreeGrafter"/>
</dbReference>
<dbReference type="InterPro" id="IPR052420">
    <property type="entry name" value="Espin/Espin-like"/>
</dbReference>
<dbReference type="SMART" id="SM00248">
    <property type="entry name" value="ANK"/>
    <property type="match status" value="3"/>
</dbReference>
<dbReference type="PROSITE" id="PS50297">
    <property type="entry name" value="ANK_REP_REGION"/>
    <property type="match status" value="1"/>
</dbReference>
<feature type="region of interest" description="Disordered" evidence="4">
    <location>
        <begin position="7"/>
        <end position="59"/>
    </location>
</feature>
<name>A0A7S4S9P6_9STRA</name>
<protein>
    <submittedName>
        <fullName evidence="5">Uncharacterized protein</fullName>
    </submittedName>
</protein>
<dbReference type="Pfam" id="PF12796">
    <property type="entry name" value="Ank_2"/>
    <property type="match status" value="1"/>
</dbReference>
<evidence type="ECO:0000256" key="1">
    <source>
        <dbReference type="ARBA" id="ARBA00022737"/>
    </source>
</evidence>
<evidence type="ECO:0000256" key="3">
    <source>
        <dbReference type="PROSITE-ProRule" id="PRU00023"/>
    </source>
</evidence>
<dbReference type="PROSITE" id="PS50088">
    <property type="entry name" value="ANK_REPEAT"/>
    <property type="match status" value="1"/>
</dbReference>
<organism evidence="5">
    <name type="scientific">Ditylum brightwellii</name>
    <dbReference type="NCBI Taxonomy" id="49249"/>
    <lineage>
        <taxon>Eukaryota</taxon>
        <taxon>Sar</taxon>
        <taxon>Stramenopiles</taxon>
        <taxon>Ochrophyta</taxon>
        <taxon>Bacillariophyta</taxon>
        <taxon>Mediophyceae</taxon>
        <taxon>Lithodesmiophycidae</taxon>
        <taxon>Lithodesmiales</taxon>
        <taxon>Lithodesmiaceae</taxon>
        <taxon>Ditylum</taxon>
    </lineage>
</organism>
<accession>A0A7S4S9P6</accession>
<dbReference type="EMBL" id="HBNS01040657">
    <property type="protein sequence ID" value="CAE4639029.1"/>
    <property type="molecule type" value="Transcribed_RNA"/>
</dbReference>
<dbReference type="AlphaFoldDB" id="A0A7S4S9P6"/>
<dbReference type="Gene3D" id="1.25.40.20">
    <property type="entry name" value="Ankyrin repeat-containing domain"/>
    <property type="match status" value="1"/>
</dbReference>
<keyword evidence="1" id="KW-0677">Repeat</keyword>
<feature type="compositionally biased region" description="Polar residues" evidence="4">
    <location>
        <begin position="13"/>
        <end position="33"/>
    </location>
</feature>
<dbReference type="InterPro" id="IPR002110">
    <property type="entry name" value="Ankyrin_rpt"/>
</dbReference>